<dbReference type="AlphaFoldDB" id="A0A512MH81"/>
<proteinExistence type="inferred from homology"/>
<accession>A0A512MH81</accession>
<keyword evidence="6" id="KW-0106">Calcium</keyword>
<evidence type="ECO:0000256" key="7">
    <source>
        <dbReference type="SAM" id="MobiDB-lite"/>
    </source>
</evidence>
<dbReference type="Pfam" id="PF13202">
    <property type="entry name" value="EF-hand_5"/>
    <property type="match status" value="2"/>
</dbReference>
<dbReference type="InterPro" id="IPR002048">
    <property type="entry name" value="EF_hand_dom"/>
</dbReference>
<evidence type="ECO:0000259" key="9">
    <source>
        <dbReference type="PROSITE" id="PS50222"/>
    </source>
</evidence>
<feature type="signal peptide" evidence="8">
    <location>
        <begin position="1"/>
        <end position="16"/>
    </location>
</feature>
<dbReference type="PROSITE" id="PS00018">
    <property type="entry name" value="EF_HAND_1"/>
    <property type="match status" value="1"/>
</dbReference>
<evidence type="ECO:0000256" key="4">
    <source>
        <dbReference type="ARBA" id="ARBA00022729"/>
    </source>
</evidence>
<evidence type="ECO:0000256" key="5">
    <source>
        <dbReference type="ARBA" id="ARBA00022801"/>
    </source>
</evidence>
<protein>
    <submittedName>
        <fullName evidence="10">Iduronate-2-sulfatase</fullName>
    </submittedName>
</protein>
<dbReference type="SUPFAM" id="SSF47473">
    <property type="entry name" value="EF-hand"/>
    <property type="match status" value="1"/>
</dbReference>
<dbReference type="PROSITE" id="PS50222">
    <property type="entry name" value="EF_HAND_2"/>
    <property type="match status" value="1"/>
</dbReference>
<dbReference type="PANTHER" id="PTHR45953:SF1">
    <property type="entry name" value="IDURONATE 2-SULFATASE"/>
    <property type="match status" value="1"/>
</dbReference>
<dbReference type="Proteomes" id="UP000321577">
    <property type="component" value="Unassembled WGS sequence"/>
</dbReference>
<feature type="domain" description="EF-hand" evidence="9">
    <location>
        <begin position="529"/>
        <end position="561"/>
    </location>
</feature>
<evidence type="ECO:0000256" key="2">
    <source>
        <dbReference type="ARBA" id="ARBA00008779"/>
    </source>
</evidence>
<gene>
    <name evidence="10" type="primary">ids_4</name>
    <name evidence="10" type="ORF">BGE01nite_53670</name>
</gene>
<name>A0A512MH81_9BACT</name>
<keyword evidence="4 8" id="KW-0732">Signal</keyword>
<dbReference type="Gene3D" id="1.10.238.10">
    <property type="entry name" value="EF-hand"/>
    <property type="match status" value="1"/>
</dbReference>
<evidence type="ECO:0000256" key="6">
    <source>
        <dbReference type="ARBA" id="ARBA00022837"/>
    </source>
</evidence>
<dbReference type="CDD" id="cd16030">
    <property type="entry name" value="iduronate-2-sulfatase"/>
    <property type="match status" value="1"/>
</dbReference>
<dbReference type="InterPro" id="IPR018247">
    <property type="entry name" value="EF_Hand_1_Ca_BS"/>
</dbReference>
<dbReference type="GO" id="GO:0005509">
    <property type="term" value="F:calcium ion binding"/>
    <property type="evidence" value="ECO:0007669"/>
    <property type="project" value="InterPro"/>
</dbReference>
<dbReference type="InterPro" id="IPR011992">
    <property type="entry name" value="EF-hand-dom_pair"/>
</dbReference>
<dbReference type="Pfam" id="PF00884">
    <property type="entry name" value="Sulfatase"/>
    <property type="match status" value="1"/>
</dbReference>
<dbReference type="InterPro" id="IPR000917">
    <property type="entry name" value="Sulfatase_N"/>
</dbReference>
<dbReference type="Gene3D" id="3.40.720.10">
    <property type="entry name" value="Alkaline Phosphatase, subunit A"/>
    <property type="match status" value="1"/>
</dbReference>
<evidence type="ECO:0000256" key="8">
    <source>
        <dbReference type="SAM" id="SignalP"/>
    </source>
</evidence>
<dbReference type="InterPro" id="IPR017850">
    <property type="entry name" value="Alkaline_phosphatase_core_sf"/>
</dbReference>
<keyword evidence="5" id="KW-0378">Hydrolase</keyword>
<evidence type="ECO:0000256" key="3">
    <source>
        <dbReference type="ARBA" id="ARBA00022723"/>
    </source>
</evidence>
<evidence type="ECO:0000313" key="10">
    <source>
        <dbReference type="EMBL" id="GEP46076.1"/>
    </source>
</evidence>
<feature type="chain" id="PRO_5021798904" evidence="8">
    <location>
        <begin position="17"/>
        <end position="561"/>
    </location>
</feature>
<organism evidence="10 11">
    <name type="scientific">Brevifollis gellanilyticus</name>
    <dbReference type="NCBI Taxonomy" id="748831"/>
    <lineage>
        <taxon>Bacteria</taxon>
        <taxon>Pseudomonadati</taxon>
        <taxon>Verrucomicrobiota</taxon>
        <taxon>Verrucomicrobiia</taxon>
        <taxon>Verrucomicrobiales</taxon>
        <taxon>Verrucomicrobiaceae</taxon>
    </lineage>
</organism>
<dbReference type="RefSeq" id="WP_146855611.1">
    <property type="nucleotide sequence ID" value="NZ_BKAG01000069.1"/>
</dbReference>
<comment type="caution">
    <text evidence="10">The sequence shown here is derived from an EMBL/GenBank/DDBJ whole genome shotgun (WGS) entry which is preliminary data.</text>
</comment>
<dbReference type="PANTHER" id="PTHR45953">
    <property type="entry name" value="IDURONATE 2-SULFATASE"/>
    <property type="match status" value="1"/>
</dbReference>
<reference evidence="10 11" key="1">
    <citation type="submission" date="2019-07" db="EMBL/GenBank/DDBJ databases">
        <title>Whole genome shotgun sequence of Brevifollis gellanilyticus NBRC 108608.</title>
        <authorList>
            <person name="Hosoyama A."/>
            <person name="Uohara A."/>
            <person name="Ohji S."/>
            <person name="Ichikawa N."/>
        </authorList>
    </citation>
    <scope>NUCLEOTIDE SEQUENCE [LARGE SCALE GENOMIC DNA]</scope>
    <source>
        <strain evidence="10 11">NBRC 108608</strain>
    </source>
</reference>
<dbReference type="SUPFAM" id="SSF53649">
    <property type="entry name" value="Alkaline phosphatase-like"/>
    <property type="match status" value="1"/>
</dbReference>
<feature type="compositionally biased region" description="Basic and acidic residues" evidence="7">
    <location>
        <begin position="500"/>
        <end position="515"/>
    </location>
</feature>
<keyword evidence="3" id="KW-0479">Metal-binding</keyword>
<comment type="similarity">
    <text evidence="2">Belongs to the sulfatase family.</text>
</comment>
<dbReference type="EMBL" id="BKAG01000069">
    <property type="protein sequence ID" value="GEP46076.1"/>
    <property type="molecule type" value="Genomic_DNA"/>
</dbReference>
<dbReference type="GO" id="GO:0005737">
    <property type="term" value="C:cytoplasm"/>
    <property type="evidence" value="ECO:0007669"/>
    <property type="project" value="TreeGrafter"/>
</dbReference>
<sequence length="561" mass="61734">MRALFFLLAFSSLLSAAEKPNVLLVCVDDLKPVIGCYGDAQAKTPNIDRLAARGMLFEKAYCNQAVCSPSRNALLTSLRPQTLGIYELSTNFRKGAPDAITLPQLFKNNGYRTEGMGKIFHVGHGNVNDDASWSVPYFTPKSGTYVLPENGAPPEAQAEKKTNPKVEAWKLARGAPTESADVSDNRYGDGMVADEAVKRLDAAKQKPDEPFFLAVGFVKPHLPFVAPKKYWDLYDPAKLPQPELSKAPEGAPEFAPTTWGELRNYKDMPDKGPVTPEQQRHLIHGYYAAMSYMDAQLGKVLDALDASGLAKNTIIVFWGDHGWHLGDHGMWCKHTNYEQAAHIPLLISAPGVTQAGARTQSLTETVDIYPTLAELAGLKAPETLDGRSFASVLKDGSASNRDHVIHVYPRGENLGRAIRTQRHRLVEWKPAGGSAEQAVYELYDYQADPLESKNLAAEQPAVVTELKALLAKHPEAKLQISNKPEGKKAGGTASKKKSKSKQDRHAMFDSRDTNKDGQLTMEEFLLKQPDPEEAPKRFPVFDADKNGVLSREEFVKSGKVK</sequence>
<keyword evidence="11" id="KW-1185">Reference proteome</keyword>
<feature type="region of interest" description="Disordered" evidence="7">
    <location>
        <begin position="477"/>
        <end position="540"/>
    </location>
</feature>
<comment type="cofactor">
    <cofactor evidence="1">
        <name>Ca(2+)</name>
        <dbReference type="ChEBI" id="CHEBI:29108"/>
    </cofactor>
</comment>
<evidence type="ECO:0000313" key="11">
    <source>
        <dbReference type="Proteomes" id="UP000321577"/>
    </source>
</evidence>
<evidence type="ECO:0000256" key="1">
    <source>
        <dbReference type="ARBA" id="ARBA00001913"/>
    </source>
</evidence>
<dbReference type="InterPro" id="IPR035874">
    <property type="entry name" value="IDS"/>
</dbReference>
<dbReference type="OrthoDB" id="9803751at2"/>
<dbReference type="GO" id="GO:0004423">
    <property type="term" value="F:iduronate-2-sulfatase activity"/>
    <property type="evidence" value="ECO:0007669"/>
    <property type="project" value="InterPro"/>
</dbReference>